<dbReference type="Gene3D" id="3.30.300.20">
    <property type="match status" value="1"/>
</dbReference>
<evidence type="ECO:0000256" key="3">
    <source>
        <dbReference type="ARBA" id="ARBA00022960"/>
    </source>
</evidence>
<dbReference type="Pfam" id="PF14804">
    <property type="entry name" value="Jag_N"/>
    <property type="match status" value="1"/>
</dbReference>
<evidence type="ECO:0000259" key="7">
    <source>
        <dbReference type="PROSITE" id="PS51061"/>
    </source>
</evidence>
<comment type="function">
    <text evidence="6">A probable RNA chaperone. Forms a complex with KhpA which binds to cellular RNA and controls its expression. Plays a role in peptidoglycan (PG) homeostasis and cell length regulation.</text>
</comment>
<dbReference type="Gene3D" id="3.30.1370.50">
    <property type="entry name" value="R3H-like domain"/>
    <property type="match status" value="1"/>
</dbReference>
<evidence type="ECO:0000256" key="4">
    <source>
        <dbReference type="ARBA" id="ARBA00023186"/>
    </source>
</evidence>
<dbReference type="GO" id="GO:0008360">
    <property type="term" value="P:regulation of cell shape"/>
    <property type="evidence" value="ECO:0007669"/>
    <property type="project" value="UniProtKB-KW"/>
</dbReference>
<dbReference type="InterPro" id="IPR034079">
    <property type="entry name" value="R3H_KhpB"/>
</dbReference>
<keyword evidence="9" id="KW-1185">Reference proteome</keyword>
<evidence type="ECO:0000256" key="5">
    <source>
        <dbReference type="ARBA" id="ARBA00023316"/>
    </source>
</evidence>
<gene>
    <name evidence="6" type="primary">khpB</name>
    <name evidence="6" type="synonym">eloR</name>
    <name evidence="8" type="ORF">EDD58_10258</name>
</gene>
<evidence type="ECO:0000313" key="9">
    <source>
        <dbReference type="Proteomes" id="UP000294937"/>
    </source>
</evidence>
<name>A0A4R3L8T5_9BACL</name>
<protein>
    <recommendedName>
        <fullName evidence="6">RNA-binding protein KhpB</fullName>
    </recommendedName>
    <alternativeName>
        <fullName evidence="6">RNA-binding protein EloR</fullName>
    </alternativeName>
</protein>
<dbReference type="AlphaFoldDB" id="A0A4R3L8T5"/>
<dbReference type="InterPro" id="IPR015946">
    <property type="entry name" value="KH_dom-like_a/b"/>
</dbReference>
<dbReference type="Pfam" id="PF01424">
    <property type="entry name" value="R3H"/>
    <property type="match status" value="1"/>
</dbReference>
<comment type="domain">
    <text evidence="6">Has an N-terminal Jag-N domain and 2 RNA-binding domains (KH and R3H).</text>
</comment>
<dbReference type="NCBIfam" id="NF041568">
    <property type="entry name" value="Jag_EloR"/>
    <property type="match status" value="1"/>
</dbReference>
<dbReference type="EMBL" id="SMAG01000002">
    <property type="protein sequence ID" value="TCS95485.1"/>
    <property type="molecule type" value="Genomic_DNA"/>
</dbReference>
<dbReference type="RefSeq" id="WP_131923489.1">
    <property type="nucleotide sequence ID" value="NZ_SMAG01000002.1"/>
</dbReference>
<evidence type="ECO:0000313" key="8">
    <source>
        <dbReference type="EMBL" id="TCS95485.1"/>
    </source>
</evidence>
<dbReference type="InterPro" id="IPR036867">
    <property type="entry name" value="R3H_dom_sf"/>
</dbReference>
<evidence type="ECO:0000256" key="1">
    <source>
        <dbReference type="ARBA" id="ARBA00022490"/>
    </source>
</evidence>
<dbReference type="GO" id="GO:0005737">
    <property type="term" value="C:cytoplasm"/>
    <property type="evidence" value="ECO:0007669"/>
    <property type="project" value="UniProtKB-SubCell"/>
</dbReference>
<comment type="caution">
    <text evidence="8">The sequence shown here is derived from an EMBL/GenBank/DDBJ whole genome shotgun (WGS) entry which is preliminary data.</text>
</comment>
<dbReference type="Gene3D" id="3.30.30.80">
    <property type="entry name" value="probable RNA-binding protein from clostridium symbiosum atcc 14940"/>
    <property type="match status" value="1"/>
</dbReference>
<dbReference type="OrthoDB" id="9794483at2"/>
<dbReference type="CDD" id="cd02414">
    <property type="entry name" value="KH-II_Jag"/>
    <property type="match status" value="1"/>
</dbReference>
<keyword evidence="2 6" id="KW-0694">RNA-binding</keyword>
<reference evidence="8 9" key="1">
    <citation type="submission" date="2019-03" db="EMBL/GenBank/DDBJ databases">
        <title>Genomic Encyclopedia of Type Strains, Phase IV (KMG-IV): sequencing the most valuable type-strain genomes for metagenomic binning, comparative biology and taxonomic classification.</title>
        <authorList>
            <person name="Goeker M."/>
        </authorList>
    </citation>
    <scope>NUCLEOTIDE SEQUENCE [LARGE SCALE GENOMIC DNA]</scope>
    <source>
        <strain evidence="8 9">DSM 45707</strain>
    </source>
</reference>
<dbReference type="InterPro" id="IPR039247">
    <property type="entry name" value="KhpB"/>
</dbReference>
<dbReference type="SMART" id="SM00393">
    <property type="entry name" value="R3H"/>
    <property type="match status" value="1"/>
</dbReference>
<proteinExistence type="inferred from homology"/>
<feature type="domain" description="R3H" evidence="7">
    <location>
        <begin position="141"/>
        <end position="207"/>
    </location>
</feature>
<keyword evidence="3 6" id="KW-0133">Cell shape</keyword>
<dbReference type="GO" id="GO:0071555">
    <property type="term" value="P:cell wall organization"/>
    <property type="evidence" value="ECO:0007669"/>
    <property type="project" value="UniProtKB-KW"/>
</dbReference>
<keyword evidence="5 6" id="KW-0961">Cell wall biogenesis/degradation</keyword>
<dbReference type="CDD" id="cd02644">
    <property type="entry name" value="R3H_jag"/>
    <property type="match status" value="1"/>
</dbReference>
<dbReference type="InterPro" id="IPR001374">
    <property type="entry name" value="R3H_dom"/>
</dbReference>
<comment type="subcellular location">
    <subcellularLocation>
        <location evidence="6">Cytoplasm</location>
    </subcellularLocation>
</comment>
<dbReference type="InterPro" id="IPR038247">
    <property type="entry name" value="Jag_N_dom_sf"/>
</dbReference>
<dbReference type="PANTHER" id="PTHR35800">
    <property type="entry name" value="PROTEIN JAG"/>
    <property type="match status" value="1"/>
</dbReference>
<dbReference type="PROSITE" id="PS51061">
    <property type="entry name" value="R3H"/>
    <property type="match status" value="1"/>
</dbReference>
<dbReference type="HAMAP" id="MF_00867">
    <property type="entry name" value="KhpB"/>
    <property type="match status" value="1"/>
</dbReference>
<accession>A0A4R3L8T5</accession>
<comment type="caution">
    <text evidence="6">Lacks conserved residue(s) required for the propagation of feature annotation.</text>
</comment>
<keyword evidence="4 6" id="KW-0143">Chaperone</keyword>
<comment type="subunit">
    <text evidence="6">Forms a complex with KhpA.</text>
</comment>
<dbReference type="Proteomes" id="UP000294937">
    <property type="component" value="Unassembled WGS sequence"/>
</dbReference>
<dbReference type="InterPro" id="IPR032782">
    <property type="entry name" value="KhpB_N"/>
</dbReference>
<dbReference type="SUPFAM" id="SSF82708">
    <property type="entry name" value="R3H domain"/>
    <property type="match status" value="1"/>
</dbReference>
<dbReference type="GO" id="GO:0009252">
    <property type="term" value="P:peptidoglycan biosynthetic process"/>
    <property type="evidence" value="ECO:0007669"/>
    <property type="project" value="UniProtKB-UniRule"/>
</dbReference>
<sequence>MIKVVVEAKTVDEAVKLACQQLHTDQSKVNIHILEYPKKGFLGLFARKAKVEVERIIDPVDEALHFLTQVTKKMGFDVLIDVERLANSASVTFHIRGSDLGLLIGKRGQTLESLQLLTNIVANRSAKKSIRFLLDADGYRKRREEVLIALAKKLAKQVLHNKKNVVLDPMPPNERKIIHHVIQKDKNLTTYSEGIEPHRYVVISWKA</sequence>
<dbReference type="Pfam" id="PF13083">
    <property type="entry name" value="KH_KhpA-B"/>
    <property type="match status" value="1"/>
</dbReference>
<dbReference type="InterPro" id="IPR038008">
    <property type="entry name" value="Jag_KH"/>
</dbReference>
<evidence type="ECO:0000256" key="2">
    <source>
        <dbReference type="ARBA" id="ARBA00022884"/>
    </source>
</evidence>
<comment type="similarity">
    <text evidence="6">Belongs to the KhpB RNA-binding protein family.</text>
</comment>
<dbReference type="SMART" id="SM01245">
    <property type="entry name" value="Jag_N"/>
    <property type="match status" value="1"/>
</dbReference>
<dbReference type="GO" id="GO:0003723">
    <property type="term" value="F:RNA binding"/>
    <property type="evidence" value="ECO:0007669"/>
    <property type="project" value="UniProtKB-UniRule"/>
</dbReference>
<evidence type="ECO:0000256" key="6">
    <source>
        <dbReference type="HAMAP-Rule" id="MF_00867"/>
    </source>
</evidence>
<keyword evidence="1 6" id="KW-0963">Cytoplasm</keyword>
<dbReference type="PANTHER" id="PTHR35800:SF1">
    <property type="entry name" value="RNA-BINDING PROTEIN KHPB"/>
    <property type="match status" value="1"/>
</dbReference>
<organism evidence="8 9">
    <name type="scientific">Hazenella coriacea</name>
    <dbReference type="NCBI Taxonomy" id="1179467"/>
    <lineage>
        <taxon>Bacteria</taxon>
        <taxon>Bacillati</taxon>
        <taxon>Bacillota</taxon>
        <taxon>Bacilli</taxon>
        <taxon>Bacillales</taxon>
        <taxon>Thermoactinomycetaceae</taxon>
        <taxon>Hazenella</taxon>
    </lineage>
</organism>